<keyword evidence="1" id="KW-0472">Membrane</keyword>
<accession>A0A5B2TR64</accession>
<name>A0A5B2TR64_9FLAO</name>
<dbReference type="RefSeq" id="WP_154918713.1">
    <property type="nucleotide sequence ID" value="NZ_VUOE01000002.1"/>
</dbReference>
<evidence type="ECO:0000313" key="2">
    <source>
        <dbReference type="EMBL" id="KAA2216573.1"/>
    </source>
</evidence>
<dbReference type="EMBL" id="VUOE01000002">
    <property type="protein sequence ID" value="KAA2216573.1"/>
    <property type="molecule type" value="Genomic_DNA"/>
</dbReference>
<proteinExistence type="predicted"/>
<sequence>MKDRIYKIKAFSLQEMMVVLIITSVVVGMAFAVLNLVQRQMNGIQNIYEVKNDIVGMRQSLWMDFSKANSVYYDSKRQELYFNNGMEERKYSVRDSLLVGTNVELAIETIEFYFENQKVTQGEVDALSIKTTKDTGNAEIFVFKRNTPTTYMNLR</sequence>
<gene>
    <name evidence="2" type="ORF">F0361_11250</name>
</gene>
<keyword evidence="1" id="KW-0812">Transmembrane</keyword>
<organism evidence="2 3">
    <name type="scientific">Maribacter flavus</name>
    <dbReference type="NCBI Taxonomy" id="1658664"/>
    <lineage>
        <taxon>Bacteria</taxon>
        <taxon>Pseudomonadati</taxon>
        <taxon>Bacteroidota</taxon>
        <taxon>Flavobacteriia</taxon>
        <taxon>Flavobacteriales</taxon>
        <taxon>Flavobacteriaceae</taxon>
        <taxon>Maribacter</taxon>
    </lineage>
</organism>
<protein>
    <recommendedName>
        <fullName evidence="4">Prepilin-type N-terminal cleavage/methylation domain-containing protein</fullName>
    </recommendedName>
</protein>
<comment type="caution">
    <text evidence="2">The sequence shown here is derived from an EMBL/GenBank/DDBJ whole genome shotgun (WGS) entry which is preliminary data.</text>
</comment>
<dbReference type="Proteomes" id="UP000323188">
    <property type="component" value="Unassembled WGS sequence"/>
</dbReference>
<evidence type="ECO:0008006" key="4">
    <source>
        <dbReference type="Google" id="ProtNLM"/>
    </source>
</evidence>
<keyword evidence="1" id="KW-1133">Transmembrane helix</keyword>
<evidence type="ECO:0000256" key="1">
    <source>
        <dbReference type="SAM" id="Phobius"/>
    </source>
</evidence>
<evidence type="ECO:0000313" key="3">
    <source>
        <dbReference type="Proteomes" id="UP000323188"/>
    </source>
</evidence>
<dbReference type="AlphaFoldDB" id="A0A5B2TR64"/>
<reference evidence="2 3" key="1">
    <citation type="submission" date="2019-09" db="EMBL/GenBank/DDBJ databases">
        <authorList>
            <person name="Khan S.A."/>
            <person name="Jeon C.O."/>
            <person name="Chun B.H."/>
            <person name="Jeong S.E."/>
        </authorList>
    </citation>
    <scope>NUCLEOTIDE SEQUENCE [LARGE SCALE GENOMIC DNA]</scope>
    <source>
        <strain evidence="2 3">KCTC 42508</strain>
    </source>
</reference>
<feature type="transmembrane region" description="Helical" evidence="1">
    <location>
        <begin position="16"/>
        <end position="37"/>
    </location>
</feature>